<dbReference type="InterPro" id="IPR020084">
    <property type="entry name" value="NUDIX_hydrolase_CS"/>
</dbReference>
<dbReference type="PROSITE" id="PS51462">
    <property type="entry name" value="NUDIX"/>
    <property type="match status" value="1"/>
</dbReference>
<gene>
    <name evidence="3" type="ORF">US91_C0004G0038</name>
</gene>
<organism evidence="3 4">
    <name type="scientific">Candidatus Falkowbacteria bacterium GW2011_GWE1_38_31</name>
    <dbReference type="NCBI Taxonomy" id="1618638"/>
    <lineage>
        <taxon>Bacteria</taxon>
        <taxon>Candidatus Falkowiibacteriota</taxon>
    </lineage>
</organism>
<dbReference type="PANTHER" id="PTHR43736:SF1">
    <property type="entry name" value="DIHYDRONEOPTERIN TRIPHOSPHATE DIPHOSPHATASE"/>
    <property type="match status" value="1"/>
</dbReference>
<protein>
    <submittedName>
        <fullName evidence="3">ADP-ribose pyrophosphatase</fullName>
    </submittedName>
</protein>
<dbReference type="InterPro" id="IPR000086">
    <property type="entry name" value="NUDIX_hydrolase_dom"/>
</dbReference>
<dbReference type="Proteomes" id="UP000034022">
    <property type="component" value="Unassembled WGS sequence"/>
</dbReference>
<evidence type="ECO:0000313" key="3">
    <source>
        <dbReference type="EMBL" id="KKQ70553.1"/>
    </source>
</evidence>
<dbReference type="EMBL" id="LBUU01000004">
    <property type="protein sequence ID" value="KKQ70553.1"/>
    <property type="molecule type" value="Genomic_DNA"/>
</dbReference>
<evidence type="ECO:0000313" key="4">
    <source>
        <dbReference type="Proteomes" id="UP000034022"/>
    </source>
</evidence>
<dbReference type="InterPro" id="IPR015797">
    <property type="entry name" value="NUDIX_hydrolase-like_dom_sf"/>
</dbReference>
<keyword evidence="1" id="KW-0378">Hydrolase</keyword>
<dbReference type="AlphaFoldDB" id="A0A0G0JSM0"/>
<name>A0A0G0JSM0_9BACT</name>
<proteinExistence type="predicted"/>
<dbReference type="SUPFAM" id="SSF55811">
    <property type="entry name" value="Nudix"/>
    <property type="match status" value="1"/>
</dbReference>
<reference evidence="3" key="1">
    <citation type="journal article" date="2015" name="Nature">
        <title>rRNA introns, odd ribosomes, and small enigmatic genomes across a large radiation of phyla.</title>
        <authorList>
            <person name="Brown C.T."/>
            <person name="Hug L.A."/>
            <person name="Thomas B.C."/>
            <person name="Sharon I."/>
            <person name="Castelle C.J."/>
            <person name="Singh A."/>
            <person name="Wilkins M.J."/>
            <person name="Williams K.H."/>
            <person name="Banfield J.F."/>
        </authorList>
    </citation>
    <scope>NUCLEOTIDE SEQUENCE [LARGE SCALE GENOMIC DNA]</scope>
</reference>
<evidence type="ECO:0000259" key="2">
    <source>
        <dbReference type="PROSITE" id="PS51462"/>
    </source>
</evidence>
<accession>A0A0G0JSM0</accession>
<dbReference type="Gene3D" id="3.90.79.10">
    <property type="entry name" value="Nucleoside Triphosphate Pyrophosphohydrolase"/>
    <property type="match status" value="1"/>
</dbReference>
<feature type="domain" description="Nudix hydrolase" evidence="2">
    <location>
        <begin position="37"/>
        <end position="166"/>
    </location>
</feature>
<dbReference type="PROSITE" id="PS00893">
    <property type="entry name" value="NUDIX_BOX"/>
    <property type="match status" value="1"/>
</dbReference>
<dbReference type="GO" id="GO:0016787">
    <property type="term" value="F:hydrolase activity"/>
    <property type="evidence" value="ECO:0007669"/>
    <property type="project" value="UniProtKB-KW"/>
</dbReference>
<dbReference type="PANTHER" id="PTHR43736">
    <property type="entry name" value="ADP-RIBOSE PYROPHOSPHATASE"/>
    <property type="match status" value="1"/>
</dbReference>
<dbReference type="CDD" id="cd04699">
    <property type="entry name" value="NUDIX_MutT_Nudt1"/>
    <property type="match status" value="1"/>
</dbReference>
<sequence length="174" mass="20267">MKKITTKASCDFFDTKVCEFEFNLLKFDYYNSDNYMYCKITVKGIITNNDGKILLVKRSEQDSFWPGYWETVGGGMKEKENPQSALHREIQEETNLSVKVREPFNVYSFENEKNEFKVGITFICDYAGGEIVLSDENTDYIWIDPLDIKNYKTSDGLMNEILAFANKYNKSNKL</sequence>
<dbReference type="Pfam" id="PF00293">
    <property type="entry name" value="NUDIX"/>
    <property type="match status" value="1"/>
</dbReference>
<comment type="caution">
    <text evidence="3">The sequence shown here is derived from an EMBL/GenBank/DDBJ whole genome shotgun (WGS) entry which is preliminary data.</text>
</comment>
<evidence type="ECO:0000256" key="1">
    <source>
        <dbReference type="ARBA" id="ARBA00022801"/>
    </source>
</evidence>